<keyword evidence="2" id="KW-1185">Reference proteome</keyword>
<dbReference type="EMBL" id="JALNTZ010000004">
    <property type="protein sequence ID" value="KAJ3654940.1"/>
    <property type="molecule type" value="Genomic_DNA"/>
</dbReference>
<evidence type="ECO:0000313" key="1">
    <source>
        <dbReference type="EMBL" id="KAJ3654940.1"/>
    </source>
</evidence>
<proteinExistence type="predicted"/>
<dbReference type="AlphaFoldDB" id="A0AA38IFD2"/>
<accession>A0AA38IFD2</accession>
<sequence length="144" mass="16586">MSAYEKSCPIKKEGLGKGTPCWNRRLNLLQSGLKKLFNRAKNTKKTEDWEAYKEHRKEFQKELRKRKRETWSSFYSDITAARLKGVLSKDYTHQPGFLKKEDGTVTVTLEESAQLLLQTMFTGSTKIAFHSKRDVAGTQPSPKD</sequence>
<protein>
    <submittedName>
        <fullName evidence="1">Uncharacterized protein</fullName>
    </submittedName>
</protein>
<evidence type="ECO:0000313" key="2">
    <source>
        <dbReference type="Proteomes" id="UP001168821"/>
    </source>
</evidence>
<reference evidence="1" key="1">
    <citation type="journal article" date="2023" name="G3 (Bethesda)">
        <title>Whole genome assemblies of Zophobas morio and Tenebrio molitor.</title>
        <authorList>
            <person name="Kaur S."/>
            <person name="Stinson S.A."/>
            <person name="diCenzo G.C."/>
        </authorList>
    </citation>
    <scope>NUCLEOTIDE SEQUENCE</scope>
    <source>
        <strain evidence="1">QUZm001</strain>
    </source>
</reference>
<comment type="caution">
    <text evidence="1">The sequence shown here is derived from an EMBL/GenBank/DDBJ whole genome shotgun (WGS) entry which is preliminary data.</text>
</comment>
<dbReference type="Proteomes" id="UP001168821">
    <property type="component" value="Unassembled WGS sequence"/>
</dbReference>
<organism evidence="1 2">
    <name type="scientific">Zophobas morio</name>
    <dbReference type="NCBI Taxonomy" id="2755281"/>
    <lineage>
        <taxon>Eukaryota</taxon>
        <taxon>Metazoa</taxon>
        <taxon>Ecdysozoa</taxon>
        <taxon>Arthropoda</taxon>
        <taxon>Hexapoda</taxon>
        <taxon>Insecta</taxon>
        <taxon>Pterygota</taxon>
        <taxon>Neoptera</taxon>
        <taxon>Endopterygota</taxon>
        <taxon>Coleoptera</taxon>
        <taxon>Polyphaga</taxon>
        <taxon>Cucujiformia</taxon>
        <taxon>Tenebrionidae</taxon>
        <taxon>Zophobas</taxon>
    </lineage>
</organism>
<gene>
    <name evidence="1" type="ORF">Zmor_014090</name>
</gene>
<name>A0AA38IFD2_9CUCU</name>